<gene>
    <name evidence="2" type="ORF">GCM10023205_30620</name>
</gene>
<evidence type="ECO:0000256" key="1">
    <source>
        <dbReference type="ARBA" id="ARBA00021292"/>
    </source>
</evidence>
<sequence>MPTRADRSAPRLVLLRMNWITGDSRIQKLALDMAERGWDVVVLGRSRTAAREVTTLGDPERGAAAVVRVPVPAVVAPYRKARRLRGLLGRIGFASRDDEVADRAAVNFLRRDLAADPGGMLRYGVRSAGVTAARARHMLRREATRRHAARLARVDRPGAAARAVAYRWLAPGAGWRATQPQLADFEAAFGPEIDALGPAIVHAQDITALAVGVRAVERARRAGRDAVMIYDAQEFVAGAGYPDPVQKAGYVGLERELVARTDGVVTVSDTLADLLRERYALPVRPTVAANAPRLARPTGHGGRGVRGAAGLPDDVPVLVYSGWLAPERGVDTLAEALVYLPDAHAVVVAGDRRPYFAELEARVADLGVADRFHFVPYVEPDEVVDHLATATVGVIPLRHLPNHEISLITKYYEYMHAGLPIVVSDVRTMAAFTRDLGCGEVFPAGDARRLAEAVQRVLADRSRYVKPYAADGFLDEHAWERQADNVAALYERLTGLAPSARDGRTLAREIRSGAAGFASGGGAAEPAADAAAAGREPRSLDDAAGLAEAGPRAVVLVGNPVGADRAEVRELARQAGASGFDTVLLAPDPGGLGASAWADGVQVLAVPAARTVAAGRDRRRGTDPVQARAARTYAAFLAADPGGVAAQVPGAATALRKAVAGRPGKRLHMLVPALGRRAALPEAFDAEAALRPVLDELRPQVIHACDAVALLAASHVAARGGVRIEYHRPASDDDGFGTDRDVRRALRGLERAVSGRADVVHGGAAGGVLAAAELSVVAPRPQVSRAGGDPYLVVGPANMAGQGWAWAQAVERYVAGARTEVVALHREGPLRFPADRYLSAAGWESAGVHLALRRHVAAQATHVLLESGLPLTGRAARSGHASGDTRALREAGVAVGLVFHGSDVRDPRRHRELYPESPFADPNGALARELQPRYDARMADLADWAGPVFVSTPDLLDFVLDRWPHAVWLPVAVDTGIWRPGPEPLTRDRPVVLHAPSRGTLKSSALIDAVVGDFAARGLVEYRRAADVRPSDMPALVADADVVIDQLAIGNVGVLAAQAMAAGRLVVGHAAPRVRERYDGALPQLDATPSTLRGVLESVLDDRDHARELAAQGPGFASSYHDGRRSAAALAPFLARHHRTTQGEF</sequence>
<organism evidence="2 3">
    <name type="scientific">Yinghuangia aomiensis</name>
    <dbReference type="NCBI Taxonomy" id="676205"/>
    <lineage>
        <taxon>Bacteria</taxon>
        <taxon>Bacillati</taxon>
        <taxon>Actinomycetota</taxon>
        <taxon>Actinomycetes</taxon>
        <taxon>Kitasatosporales</taxon>
        <taxon>Streptomycetaceae</taxon>
        <taxon>Yinghuangia</taxon>
    </lineage>
</organism>
<reference evidence="3" key="1">
    <citation type="journal article" date="2019" name="Int. J. Syst. Evol. Microbiol.">
        <title>The Global Catalogue of Microorganisms (GCM) 10K type strain sequencing project: providing services to taxonomists for standard genome sequencing and annotation.</title>
        <authorList>
            <consortium name="The Broad Institute Genomics Platform"/>
            <consortium name="The Broad Institute Genome Sequencing Center for Infectious Disease"/>
            <person name="Wu L."/>
            <person name="Ma J."/>
        </authorList>
    </citation>
    <scope>NUCLEOTIDE SEQUENCE [LARGE SCALE GENOMIC DNA]</scope>
    <source>
        <strain evidence="3">JCM 17986</strain>
    </source>
</reference>
<dbReference type="EMBL" id="BAABHS010000009">
    <property type="protein sequence ID" value="GAA4964386.1"/>
    <property type="molecule type" value="Genomic_DNA"/>
</dbReference>
<accession>A0ABP9H969</accession>
<dbReference type="PANTHER" id="PTHR12526:SF636">
    <property type="entry name" value="BLL3647 PROTEIN"/>
    <property type="match status" value="1"/>
</dbReference>
<dbReference type="Pfam" id="PF13692">
    <property type="entry name" value="Glyco_trans_1_4"/>
    <property type="match status" value="1"/>
</dbReference>
<evidence type="ECO:0000313" key="3">
    <source>
        <dbReference type="Proteomes" id="UP001500466"/>
    </source>
</evidence>
<dbReference type="Proteomes" id="UP001500466">
    <property type="component" value="Unassembled WGS sequence"/>
</dbReference>
<protein>
    <recommendedName>
        <fullName evidence="1">D-inositol 3-phosphate glycosyltransferase</fullName>
    </recommendedName>
</protein>
<proteinExistence type="predicted"/>
<name>A0ABP9H969_9ACTN</name>
<comment type="caution">
    <text evidence="2">The sequence shown here is derived from an EMBL/GenBank/DDBJ whole genome shotgun (WGS) entry which is preliminary data.</text>
</comment>
<evidence type="ECO:0000313" key="2">
    <source>
        <dbReference type="EMBL" id="GAA4964386.1"/>
    </source>
</evidence>
<keyword evidence="3" id="KW-1185">Reference proteome</keyword>
<dbReference type="PANTHER" id="PTHR12526">
    <property type="entry name" value="GLYCOSYLTRANSFERASE"/>
    <property type="match status" value="1"/>
</dbReference>
<dbReference type="RefSeq" id="WP_345675998.1">
    <property type="nucleotide sequence ID" value="NZ_BAABHS010000009.1"/>
</dbReference>
<dbReference type="Gene3D" id="3.40.50.2000">
    <property type="entry name" value="Glycogen Phosphorylase B"/>
    <property type="match status" value="1"/>
</dbReference>
<dbReference type="SUPFAM" id="SSF53756">
    <property type="entry name" value="UDP-Glycosyltransferase/glycogen phosphorylase"/>
    <property type="match status" value="2"/>
</dbReference>